<dbReference type="PANTHER" id="PTHR36113:SF6">
    <property type="entry name" value="FOSFOMYCIN RESISTANCE PROTEIN FOSX"/>
    <property type="match status" value="1"/>
</dbReference>
<evidence type="ECO:0000313" key="4">
    <source>
        <dbReference type="Proteomes" id="UP000178419"/>
    </source>
</evidence>
<proteinExistence type="predicted"/>
<dbReference type="Proteomes" id="UP000178419">
    <property type="component" value="Unassembled WGS sequence"/>
</dbReference>
<sequence length="133" mass="15883">MKSNVAHIYLYVSDLKNSYGFYSKFLTFLDYRETVNKDWGFAFNNGGTSIWFEKARPGYVEKGYHRKRIGLNHLAFRVNSKEEVDKFYTEFLNANEIPTLYETPKPFPEYEEGYYAVYFEDPDRIKLEVAYYP</sequence>
<feature type="domain" description="VOC" evidence="2">
    <location>
        <begin position="4"/>
        <end position="132"/>
    </location>
</feature>
<dbReference type="Pfam" id="PF00903">
    <property type="entry name" value="Glyoxalase"/>
    <property type="match status" value="1"/>
</dbReference>
<gene>
    <name evidence="3" type="ORF">A2714_03565</name>
</gene>
<dbReference type="Gene3D" id="3.10.180.10">
    <property type="entry name" value="2,3-Dihydroxybiphenyl 1,2-Dioxygenase, domain 1"/>
    <property type="match status" value="1"/>
</dbReference>
<keyword evidence="1" id="KW-0479">Metal-binding</keyword>
<dbReference type="EMBL" id="MGGE01000035">
    <property type="protein sequence ID" value="OGM20732.1"/>
    <property type="molecule type" value="Genomic_DNA"/>
</dbReference>
<evidence type="ECO:0000256" key="1">
    <source>
        <dbReference type="ARBA" id="ARBA00022723"/>
    </source>
</evidence>
<reference evidence="3 4" key="1">
    <citation type="journal article" date="2016" name="Nat. Commun.">
        <title>Thousands of microbial genomes shed light on interconnected biogeochemical processes in an aquifer system.</title>
        <authorList>
            <person name="Anantharaman K."/>
            <person name="Brown C.T."/>
            <person name="Hug L.A."/>
            <person name="Sharon I."/>
            <person name="Castelle C.J."/>
            <person name="Probst A.J."/>
            <person name="Thomas B.C."/>
            <person name="Singh A."/>
            <person name="Wilkins M.J."/>
            <person name="Karaoz U."/>
            <person name="Brodie E.L."/>
            <person name="Williams K.H."/>
            <person name="Hubbard S.S."/>
            <person name="Banfield J.F."/>
        </authorList>
    </citation>
    <scope>NUCLEOTIDE SEQUENCE [LARGE SCALE GENOMIC DNA]</scope>
</reference>
<name>A0A1F7Y0B9_9BACT</name>
<dbReference type="InterPro" id="IPR004360">
    <property type="entry name" value="Glyas_Fos-R_dOase_dom"/>
</dbReference>
<evidence type="ECO:0000313" key="3">
    <source>
        <dbReference type="EMBL" id="OGM20732.1"/>
    </source>
</evidence>
<evidence type="ECO:0000259" key="2">
    <source>
        <dbReference type="PROSITE" id="PS51819"/>
    </source>
</evidence>
<dbReference type="SUPFAM" id="SSF54593">
    <property type="entry name" value="Glyoxalase/Bleomycin resistance protein/Dihydroxybiphenyl dioxygenase"/>
    <property type="match status" value="1"/>
</dbReference>
<organism evidence="3 4">
    <name type="scientific">Candidatus Woesebacteria bacterium RIFCSPHIGHO2_01_FULL_38_9</name>
    <dbReference type="NCBI Taxonomy" id="1802492"/>
    <lineage>
        <taxon>Bacteria</taxon>
        <taxon>Candidatus Woeseibacteriota</taxon>
    </lineage>
</organism>
<dbReference type="AlphaFoldDB" id="A0A1F7Y0B9"/>
<protein>
    <recommendedName>
        <fullName evidence="2">VOC domain-containing protein</fullName>
    </recommendedName>
</protein>
<dbReference type="GO" id="GO:0046872">
    <property type="term" value="F:metal ion binding"/>
    <property type="evidence" value="ECO:0007669"/>
    <property type="project" value="UniProtKB-KW"/>
</dbReference>
<dbReference type="InterPro" id="IPR037523">
    <property type="entry name" value="VOC_core"/>
</dbReference>
<accession>A0A1F7Y0B9</accession>
<dbReference type="PANTHER" id="PTHR36113">
    <property type="entry name" value="LYASE, PUTATIVE-RELATED-RELATED"/>
    <property type="match status" value="1"/>
</dbReference>
<dbReference type="InterPro" id="IPR051332">
    <property type="entry name" value="Fosfomycin_Res_Enzymes"/>
</dbReference>
<dbReference type="PROSITE" id="PS51819">
    <property type="entry name" value="VOC"/>
    <property type="match status" value="1"/>
</dbReference>
<comment type="caution">
    <text evidence="3">The sequence shown here is derived from an EMBL/GenBank/DDBJ whole genome shotgun (WGS) entry which is preliminary data.</text>
</comment>
<dbReference type="InterPro" id="IPR029068">
    <property type="entry name" value="Glyas_Bleomycin-R_OHBP_Dase"/>
</dbReference>